<dbReference type="Pfam" id="PF09968">
    <property type="entry name" value="DUF2202"/>
    <property type="match status" value="1"/>
</dbReference>
<protein>
    <recommendedName>
        <fullName evidence="2">DUF2202 domain-containing protein</fullName>
    </recommendedName>
</protein>
<evidence type="ECO:0000313" key="3">
    <source>
        <dbReference type="EMBL" id="TCK06317.1"/>
    </source>
</evidence>
<dbReference type="SUPFAM" id="SSF47240">
    <property type="entry name" value="Ferritin-like"/>
    <property type="match status" value="1"/>
</dbReference>
<comment type="caution">
    <text evidence="3">The sequence shown here is derived from an EMBL/GenBank/DDBJ whole genome shotgun (WGS) entry which is preliminary data.</text>
</comment>
<organism evidence="3 4">
    <name type="scientific">Phorcysia thermohydrogeniphila</name>
    <dbReference type="NCBI Taxonomy" id="936138"/>
    <lineage>
        <taxon>Bacteria</taxon>
        <taxon>Pseudomonadati</taxon>
        <taxon>Aquificota</taxon>
        <taxon>Aquificia</taxon>
        <taxon>Desulfurobacteriales</taxon>
        <taxon>Desulfurobacteriaceae</taxon>
        <taxon>Phorcysia</taxon>
    </lineage>
</organism>
<name>A0A4R1GDD0_9BACT</name>
<dbReference type="InterPro" id="IPR012347">
    <property type="entry name" value="Ferritin-like"/>
</dbReference>
<dbReference type="AlphaFoldDB" id="A0A4R1GDD0"/>
<feature type="domain" description="DUF2202" evidence="2">
    <location>
        <begin position="47"/>
        <end position="207"/>
    </location>
</feature>
<accession>A0A4R1GDD0</accession>
<dbReference type="Proteomes" id="UP000295777">
    <property type="component" value="Unassembled WGS sequence"/>
</dbReference>
<evidence type="ECO:0000256" key="1">
    <source>
        <dbReference type="SAM" id="SignalP"/>
    </source>
</evidence>
<dbReference type="OrthoDB" id="9801086at2"/>
<gene>
    <name evidence="3" type="ORF">CLV27_0118</name>
</gene>
<reference evidence="3 4" key="1">
    <citation type="submission" date="2019-03" db="EMBL/GenBank/DDBJ databases">
        <title>Genomic Encyclopedia of Archaeal and Bacterial Type Strains, Phase II (KMG-II): from individual species to whole genera.</title>
        <authorList>
            <person name="Goeker M."/>
        </authorList>
    </citation>
    <scope>NUCLEOTIDE SEQUENCE [LARGE SCALE GENOMIC DNA]</scope>
    <source>
        <strain evidence="3 4">DSM 24425</strain>
    </source>
</reference>
<keyword evidence="4" id="KW-1185">Reference proteome</keyword>
<feature type="chain" id="PRO_5020850007" description="DUF2202 domain-containing protein" evidence="1">
    <location>
        <begin position="23"/>
        <end position="444"/>
    </location>
</feature>
<dbReference type="EMBL" id="SMFV01000001">
    <property type="protein sequence ID" value="TCK06317.1"/>
    <property type="molecule type" value="Genomic_DNA"/>
</dbReference>
<sequence length="444" mass="50462">MVKKALVLLSAVVLCFPFELNAKMPVKTYGEYYVQNLPKQKLNKSEISDLLYMREEEKLARDVYLTLSKVYPLPVFRNISRSEEQHMKMVKVLLDKYGIPDPVAETGNRVGVFKNKKLQELYNKLVEQGRSSLIAALKVGATIEDLDIKDLEEAISKTDNEDVEVVYQNLMKGSRNHMRAFVRLLRRFGSDYTPQYISTEEFQRILSVKHEAGFYGSSGKPYVADFTEVVEGKVLKVEKVPGFGRRKVMWWTVDVKTGNGTVKVWLVPVWRYPSINLRPGDEVKVTGFVPPYWQISGIEGMMACLVENKSAGALIDFTFKPPCRGINVKGTAVAQKNKTLASSGNRRSWTLTGKVVSISQQPGVGRKNVTWWVADLETPQGNVKVYLAPTFRFPSIDVSPGDSLQLMVFTPPRWRVLNVQNTYMACYFKNLSKGSEYRIRRRCP</sequence>
<dbReference type="RefSeq" id="WP_132524746.1">
    <property type="nucleotide sequence ID" value="NZ_SMFV01000001.1"/>
</dbReference>
<evidence type="ECO:0000259" key="2">
    <source>
        <dbReference type="Pfam" id="PF09968"/>
    </source>
</evidence>
<dbReference type="InterPro" id="IPR019243">
    <property type="entry name" value="DUF2202"/>
</dbReference>
<evidence type="ECO:0000313" key="4">
    <source>
        <dbReference type="Proteomes" id="UP000295777"/>
    </source>
</evidence>
<proteinExistence type="predicted"/>
<feature type="signal peptide" evidence="1">
    <location>
        <begin position="1"/>
        <end position="22"/>
    </location>
</feature>
<dbReference type="InterPro" id="IPR009078">
    <property type="entry name" value="Ferritin-like_SF"/>
</dbReference>
<dbReference type="Gene3D" id="1.20.1260.10">
    <property type="match status" value="1"/>
</dbReference>
<dbReference type="CDD" id="cd01048">
    <property type="entry name" value="Ferritin_like_AB2"/>
    <property type="match status" value="1"/>
</dbReference>
<keyword evidence="1" id="KW-0732">Signal</keyword>